<comment type="subcellular location">
    <subcellularLocation>
        <location evidence="13">Cytoplasm</location>
    </subcellularLocation>
</comment>
<dbReference type="InterPro" id="IPR047246">
    <property type="entry name" value="ThrRS_anticodon"/>
</dbReference>
<dbReference type="Pfam" id="PF03129">
    <property type="entry name" value="HGTP_anticodon"/>
    <property type="match status" value="1"/>
</dbReference>
<dbReference type="EMBL" id="JZCR01000006">
    <property type="protein sequence ID" value="KJW13541.1"/>
    <property type="molecule type" value="Genomic_DNA"/>
</dbReference>
<keyword evidence="20" id="KW-1185">Reference proteome</keyword>
<dbReference type="AlphaFoldDB" id="A0A0F3RU75"/>
<comment type="caution">
    <text evidence="18">The sequence shown here is derived from an EMBL/GenBank/DDBJ whole genome shotgun (WGS) entry which is preliminary data.</text>
</comment>
<dbReference type="InterPro" id="IPR004154">
    <property type="entry name" value="Anticodon-bd"/>
</dbReference>
<dbReference type="PROSITE" id="PS50862">
    <property type="entry name" value="AA_TRNA_LIGASE_II"/>
    <property type="match status" value="1"/>
</dbReference>
<dbReference type="PATRIC" id="fig|216463.3.peg.2530"/>
<dbReference type="InterPro" id="IPR018163">
    <property type="entry name" value="Thr/Ala-tRNA-synth_IIc_edit"/>
</dbReference>
<dbReference type="GO" id="GO:0006435">
    <property type="term" value="P:threonyl-tRNA aminoacylation"/>
    <property type="evidence" value="ECO:0007669"/>
    <property type="project" value="UniProtKB-UniRule"/>
</dbReference>
<dbReference type="Gene3D" id="3.30.54.20">
    <property type="match status" value="1"/>
</dbReference>
<evidence type="ECO:0000256" key="14">
    <source>
        <dbReference type="SAM" id="MobiDB-lite"/>
    </source>
</evidence>
<feature type="binding site" evidence="13">
    <location>
        <position position="387"/>
    </location>
    <ligand>
        <name>Zn(2+)</name>
        <dbReference type="ChEBI" id="CHEBI:29105"/>
        <note>catalytic</note>
    </ligand>
</feature>
<dbReference type="SUPFAM" id="SSF81271">
    <property type="entry name" value="TGS-like"/>
    <property type="match status" value="1"/>
</dbReference>
<comment type="cofactor">
    <cofactor evidence="13">
        <name>Zn(2+)</name>
        <dbReference type="ChEBI" id="CHEBI:29105"/>
    </cofactor>
    <text evidence="13">Binds 1 zinc ion per subunit.</text>
</comment>
<feature type="compositionally biased region" description="Basic and acidic residues" evidence="14">
    <location>
        <begin position="644"/>
        <end position="662"/>
    </location>
</feature>
<evidence type="ECO:0000256" key="1">
    <source>
        <dbReference type="ARBA" id="ARBA00008226"/>
    </source>
</evidence>
<comment type="similarity">
    <text evidence="1 13">Belongs to the class-II aminoacyl-tRNA synthetase family.</text>
</comment>
<dbReference type="CDD" id="cd00860">
    <property type="entry name" value="ThrRS_anticodon"/>
    <property type="match status" value="1"/>
</dbReference>
<dbReference type="GO" id="GO:0004829">
    <property type="term" value="F:threonine-tRNA ligase activity"/>
    <property type="evidence" value="ECO:0007669"/>
    <property type="project" value="UniProtKB-UniRule"/>
</dbReference>
<keyword evidence="6 13" id="KW-0547">Nucleotide-binding</keyword>
<keyword evidence="9 13" id="KW-0694">RNA-binding</keyword>
<dbReference type="InterPro" id="IPR036621">
    <property type="entry name" value="Anticodon-bd_dom_sf"/>
</dbReference>
<dbReference type="InterPro" id="IPR012675">
    <property type="entry name" value="Beta-grasp_dom_sf"/>
</dbReference>
<dbReference type="SUPFAM" id="SSF52954">
    <property type="entry name" value="Class II aaRS ABD-related"/>
    <property type="match status" value="1"/>
</dbReference>
<evidence type="ECO:0000256" key="10">
    <source>
        <dbReference type="ARBA" id="ARBA00022917"/>
    </source>
</evidence>
<evidence type="ECO:0000256" key="8">
    <source>
        <dbReference type="ARBA" id="ARBA00022840"/>
    </source>
</evidence>
<dbReference type="SUPFAM" id="SSF55681">
    <property type="entry name" value="Class II aaRS and biotin synthetases"/>
    <property type="match status" value="1"/>
</dbReference>
<dbReference type="GO" id="GO:0140096">
    <property type="term" value="F:catalytic activity, acting on a protein"/>
    <property type="evidence" value="ECO:0007669"/>
    <property type="project" value="UniProtKB-ARBA"/>
</dbReference>
<dbReference type="RefSeq" id="WP_045806763.1">
    <property type="nucleotide sequence ID" value="NZ_BJZI01000008.1"/>
</dbReference>
<proteinExistence type="inferred from homology"/>
<keyword evidence="2 13" id="KW-0963">Cytoplasm</keyword>
<comment type="subunit">
    <text evidence="13">Homodimer.</text>
</comment>
<feature type="domain" description="Aminoacyl-transfer RNA synthetases class-II family profile" evidence="15">
    <location>
        <begin position="268"/>
        <end position="540"/>
    </location>
</feature>
<keyword evidence="11 13" id="KW-0030">Aminoacyl-tRNA synthetase</keyword>
<dbReference type="Pfam" id="PF02824">
    <property type="entry name" value="TGS"/>
    <property type="match status" value="1"/>
</dbReference>
<dbReference type="InterPro" id="IPR006195">
    <property type="entry name" value="aa-tRNA-synth_II"/>
</dbReference>
<dbReference type="EC" id="6.1.1.3" evidence="13"/>
<dbReference type="CDD" id="cd00771">
    <property type="entry name" value="ThrRS_core"/>
    <property type="match status" value="1"/>
</dbReference>
<name>A0A0F3RU75_9LACO</name>
<accession>A0A0F3RU75</accession>
<dbReference type="Proteomes" id="UP000321691">
    <property type="component" value="Unassembled WGS sequence"/>
</dbReference>
<sequence>MAEISVKFPDGKVQAFAEGTTPADVAQSISISLAKKAVAAKYNGELVDYLTPLKGDGDIEIVTKSDEDGLTVLRNTTAALLRIALKKEFPAIRLGEVSADKDGFYVDTDKDDQQVSVDELDALAVVIEKLAKDKLDIQRISLSKADALAAVKGDQFSTELINALDGDSVPFLQIGDYQVLSDGAQLPTTKDVKQFKLLSVAGAYWQGKSSNPMLQRIYGTAFYKEADLKADLEKRQEARERDHRVIGNQLDLFFVDPKVGAGLPYWMPNGATIRRTIERYIIDKEVANGYQHVYTPVLANLDLYKQSGHWAHYREDMFPPMDMGDGEMLELRPMNCPSHIQIYNHHIRSYRELPLRIAELGMMHRYEKSGALSGLQRVREMTLNDGHTFVAPDQIQDEFKRILKLMVQVYADFDINDYTFRLSYRDPKNTEKYFDDDEMWNKAQTMLKGAMDDLGLDYVEAEGEAAFYGPKLDVQTKTALGNEETLSTIQLDFMLPERFDLHYVGADGEEHRPVMIHRGLVSTMERFTAYLTEIYKGAFPTWLAPKQVTIIPVSEEKHGAYADKLAAEMKAADIRVNVDKRGEKMGYLIRDAQTHKIPYTLVVGEQEVANHSVSVRKYGEDDATSMSSDAFMKEILADIASYSREGDASGEESKVEKKLDQD</sequence>
<dbReference type="PANTHER" id="PTHR11451">
    <property type="entry name" value="THREONINE-TRNA LIGASE"/>
    <property type="match status" value="1"/>
</dbReference>
<feature type="domain" description="TGS" evidence="16">
    <location>
        <begin position="1"/>
        <end position="63"/>
    </location>
</feature>
<dbReference type="NCBIfam" id="TIGR00418">
    <property type="entry name" value="thrS"/>
    <property type="match status" value="1"/>
</dbReference>
<evidence type="ECO:0000256" key="12">
    <source>
        <dbReference type="ARBA" id="ARBA00049515"/>
    </source>
</evidence>
<dbReference type="PROSITE" id="PS51880">
    <property type="entry name" value="TGS"/>
    <property type="match status" value="1"/>
</dbReference>
<dbReference type="Proteomes" id="UP000033491">
    <property type="component" value="Unassembled WGS sequence"/>
</dbReference>
<evidence type="ECO:0000256" key="3">
    <source>
        <dbReference type="ARBA" id="ARBA00022555"/>
    </source>
</evidence>
<dbReference type="STRING" id="216463.VC81_03510"/>
<organism evidence="18 19">
    <name type="scientific">Levilactobacillus spicheri</name>
    <dbReference type="NCBI Taxonomy" id="216463"/>
    <lineage>
        <taxon>Bacteria</taxon>
        <taxon>Bacillati</taxon>
        <taxon>Bacillota</taxon>
        <taxon>Bacilli</taxon>
        <taxon>Lactobacillales</taxon>
        <taxon>Lactobacillaceae</taxon>
        <taxon>Levilactobacillus</taxon>
    </lineage>
</organism>
<dbReference type="InterPro" id="IPR045864">
    <property type="entry name" value="aa-tRNA-synth_II/BPL/LPL"/>
</dbReference>
<evidence type="ECO:0000259" key="16">
    <source>
        <dbReference type="PROSITE" id="PS51880"/>
    </source>
</evidence>
<dbReference type="FunFam" id="3.10.20.30:FF:000005">
    <property type="entry name" value="Threonine--tRNA ligase"/>
    <property type="match status" value="1"/>
</dbReference>
<reference evidence="17 20" key="2">
    <citation type="submission" date="2019-07" db="EMBL/GenBank/DDBJ databases">
        <title>Whole genome shotgun sequence of Lactobacillus spicheri NBRC 107155.</title>
        <authorList>
            <person name="Hosoyama A."/>
            <person name="Uohara A."/>
            <person name="Ohji S."/>
            <person name="Ichikawa N."/>
        </authorList>
    </citation>
    <scope>NUCLEOTIDE SEQUENCE [LARGE SCALE GENOMIC DNA]</scope>
    <source>
        <strain evidence="17 20">NBRC 107155</strain>
    </source>
</reference>
<evidence type="ECO:0000256" key="13">
    <source>
        <dbReference type="HAMAP-Rule" id="MF_00184"/>
    </source>
</evidence>
<dbReference type="Pfam" id="PF07973">
    <property type="entry name" value="tRNA_SAD"/>
    <property type="match status" value="1"/>
</dbReference>
<evidence type="ECO:0000259" key="15">
    <source>
        <dbReference type="PROSITE" id="PS50862"/>
    </source>
</evidence>
<dbReference type="FunFam" id="3.30.930.10:FF:000002">
    <property type="entry name" value="Threonine--tRNA ligase"/>
    <property type="match status" value="1"/>
</dbReference>
<dbReference type="CDD" id="cd01667">
    <property type="entry name" value="TGS_ThrRS"/>
    <property type="match status" value="1"/>
</dbReference>
<keyword evidence="7 13" id="KW-0862">Zinc</keyword>
<feature type="binding site" evidence="13">
    <location>
        <position position="517"/>
    </location>
    <ligand>
        <name>Zn(2+)</name>
        <dbReference type="ChEBI" id="CHEBI:29105"/>
        <note>catalytic</note>
    </ligand>
</feature>
<dbReference type="PRINTS" id="PR01047">
    <property type="entry name" value="TRNASYNTHTHR"/>
</dbReference>
<dbReference type="GO" id="GO:0016740">
    <property type="term" value="F:transferase activity"/>
    <property type="evidence" value="ECO:0007669"/>
    <property type="project" value="UniProtKB-ARBA"/>
</dbReference>
<evidence type="ECO:0000256" key="9">
    <source>
        <dbReference type="ARBA" id="ARBA00022884"/>
    </source>
</evidence>
<reference evidence="18 19" key="1">
    <citation type="submission" date="2015-03" db="EMBL/GenBank/DDBJ databases">
        <authorList>
            <person name="Zheng J."/>
            <person name="Ganezle M."/>
        </authorList>
    </citation>
    <scope>NUCLEOTIDE SEQUENCE [LARGE SCALE GENOMIC DNA]</scope>
    <source>
        <strain evidence="18 19">LP38</strain>
    </source>
</reference>
<dbReference type="InterPro" id="IPR002320">
    <property type="entry name" value="Thr-tRNA-ligase_IIa"/>
</dbReference>
<keyword evidence="4 13" id="KW-0436">Ligase</keyword>
<dbReference type="Gene3D" id="3.30.980.10">
    <property type="entry name" value="Threonyl-trna Synthetase, Chain A, domain 2"/>
    <property type="match status" value="1"/>
</dbReference>
<dbReference type="OrthoDB" id="9802304at2"/>
<dbReference type="Gene3D" id="3.10.20.30">
    <property type="match status" value="1"/>
</dbReference>
<evidence type="ECO:0000256" key="5">
    <source>
        <dbReference type="ARBA" id="ARBA00022723"/>
    </source>
</evidence>
<feature type="region of interest" description="Disordered" evidence="14">
    <location>
        <begin position="643"/>
        <end position="662"/>
    </location>
</feature>
<comment type="catalytic activity">
    <reaction evidence="12 13">
        <text>tRNA(Thr) + L-threonine + ATP = L-threonyl-tRNA(Thr) + AMP + diphosphate + H(+)</text>
        <dbReference type="Rhea" id="RHEA:24624"/>
        <dbReference type="Rhea" id="RHEA-COMP:9670"/>
        <dbReference type="Rhea" id="RHEA-COMP:9704"/>
        <dbReference type="ChEBI" id="CHEBI:15378"/>
        <dbReference type="ChEBI" id="CHEBI:30616"/>
        <dbReference type="ChEBI" id="CHEBI:33019"/>
        <dbReference type="ChEBI" id="CHEBI:57926"/>
        <dbReference type="ChEBI" id="CHEBI:78442"/>
        <dbReference type="ChEBI" id="CHEBI:78534"/>
        <dbReference type="ChEBI" id="CHEBI:456215"/>
        <dbReference type="EC" id="6.1.1.3"/>
    </reaction>
</comment>
<evidence type="ECO:0000313" key="17">
    <source>
        <dbReference type="EMBL" id="GEO66327.1"/>
    </source>
</evidence>
<evidence type="ECO:0000256" key="6">
    <source>
        <dbReference type="ARBA" id="ARBA00022741"/>
    </source>
</evidence>
<evidence type="ECO:0000313" key="18">
    <source>
        <dbReference type="EMBL" id="KJW13541.1"/>
    </source>
</evidence>
<dbReference type="InterPro" id="IPR002314">
    <property type="entry name" value="aa-tRNA-synt_IIb"/>
</dbReference>
<keyword evidence="10 13" id="KW-0648">Protein biosynthesis</keyword>
<dbReference type="GO" id="GO:0000049">
    <property type="term" value="F:tRNA binding"/>
    <property type="evidence" value="ECO:0007669"/>
    <property type="project" value="UniProtKB-KW"/>
</dbReference>
<dbReference type="InterPro" id="IPR012676">
    <property type="entry name" value="TGS-like"/>
</dbReference>
<dbReference type="InterPro" id="IPR012947">
    <property type="entry name" value="tRNA_SAD"/>
</dbReference>
<keyword evidence="5 13" id="KW-0479">Metal-binding</keyword>
<evidence type="ECO:0000313" key="20">
    <source>
        <dbReference type="Proteomes" id="UP000321691"/>
    </source>
</evidence>
<dbReference type="GO" id="GO:0046872">
    <property type="term" value="F:metal ion binding"/>
    <property type="evidence" value="ECO:0007669"/>
    <property type="project" value="UniProtKB-KW"/>
</dbReference>
<dbReference type="InterPro" id="IPR004095">
    <property type="entry name" value="TGS"/>
</dbReference>
<dbReference type="HAMAP" id="MF_00184">
    <property type="entry name" value="Thr_tRNA_synth"/>
    <property type="match status" value="1"/>
</dbReference>
<dbReference type="Gene3D" id="3.40.50.800">
    <property type="entry name" value="Anticodon-binding domain"/>
    <property type="match status" value="1"/>
</dbReference>
<dbReference type="Pfam" id="PF00587">
    <property type="entry name" value="tRNA-synt_2b"/>
    <property type="match status" value="1"/>
</dbReference>
<dbReference type="PANTHER" id="PTHR11451:SF56">
    <property type="entry name" value="THREONINE--TRNA LIGASE 1"/>
    <property type="match status" value="1"/>
</dbReference>
<dbReference type="FunFam" id="3.40.50.800:FF:000001">
    <property type="entry name" value="Threonine--tRNA ligase"/>
    <property type="match status" value="1"/>
</dbReference>
<evidence type="ECO:0000256" key="7">
    <source>
        <dbReference type="ARBA" id="ARBA00022833"/>
    </source>
</evidence>
<dbReference type="EMBL" id="BJZI01000008">
    <property type="protein sequence ID" value="GEO66327.1"/>
    <property type="molecule type" value="Genomic_DNA"/>
</dbReference>
<keyword evidence="3 13" id="KW-0820">tRNA-binding</keyword>
<dbReference type="GO" id="GO:0005524">
    <property type="term" value="F:ATP binding"/>
    <property type="evidence" value="ECO:0007669"/>
    <property type="project" value="UniProtKB-UniRule"/>
</dbReference>
<comment type="caution">
    <text evidence="13">Lacks conserved residue(s) required for the propagation of feature annotation.</text>
</comment>
<dbReference type="Gene3D" id="3.30.930.10">
    <property type="entry name" value="Bira Bifunctional Protein, Domain 2"/>
    <property type="match status" value="1"/>
</dbReference>
<gene>
    <name evidence="13 17" type="primary">thrS</name>
    <name evidence="17" type="ORF">LSP04_07460</name>
    <name evidence="18" type="ORF">VC81_03510</name>
</gene>
<dbReference type="SMART" id="SM00863">
    <property type="entry name" value="tRNA_SAD"/>
    <property type="match status" value="1"/>
</dbReference>
<protein>
    <recommendedName>
        <fullName evidence="13">Threonine--tRNA ligase</fullName>
        <ecNumber evidence="13">6.1.1.3</ecNumber>
    </recommendedName>
    <alternativeName>
        <fullName evidence="13">Threonyl-tRNA synthetase</fullName>
        <shortName evidence="13">ThrRS</shortName>
    </alternativeName>
</protein>
<evidence type="ECO:0000256" key="11">
    <source>
        <dbReference type="ARBA" id="ARBA00023146"/>
    </source>
</evidence>
<evidence type="ECO:0000256" key="2">
    <source>
        <dbReference type="ARBA" id="ARBA00022490"/>
    </source>
</evidence>
<evidence type="ECO:0000256" key="4">
    <source>
        <dbReference type="ARBA" id="ARBA00022598"/>
    </source>
</evidence>
<dbReference type="SUPFAM" id="SSF55186">
    <property type="entry name" value="ThrRS/AlaRS common domain"/>
    <property type="match status" value="1"/>
</dbReference>
<dbReference type="GO" id="GO:0005737">
    <property type="term" value="C:cytoplasm"/>
    <property type="evidence" value="ECO:0007669"/>
    <property type="project" value="UniProtKB-SubCell"/>
</dbReference>
<dbReference type="InterPro" id="IPR033728">
    <property type="entry name" value="ThrRS_core"/>
</dbReference>
<feature type="binding site" evidence="13">
    <location>
        <position position="336"/>
    </location>
    <ligand>
        <name>Zn(2+)</name>
        <dbReference type="ChEBI" id="CHEBI:29105"/>
        <note>catalytic</note>
    </ligand>
</feature>
<evidence type="ECO:0000313" key="19">
    <source>
        <dbReference type="Proteomes" id="UP000033491"/>
    </source>
</evidence>
<keyword evidence="8 13" id="KW-0067">ATP-binding</keyword>